<feature type="compositionally biased region" description="Low complexity" evidence="1">
    <location>
        <begin position="88"/>
        <end position="100"/>
    </location>
</feature>
<organism evidence="2 3">
    <name type="scientific">Mycena alexandri</name>
    <dbReference type="NCBI Taxonomy" id="1745969"/>
    <lineage>
        <taxon>Eukaryota</taxon>
        <taxon>Fungi</taxon>
        <taxon>Dikarya</taxon>
        <taxon>Basidiomycota</taxon>
        <taxon>Agaricomycotina</taxon>
        <taxon>Agaricomycetes</taxon>
        <taxon>Agaricomycetidae</taxon>
        <taxon>Agaricales</taxon>
        <taxon>Marasmiineae</taxon>
        <taxon>Mycenaceae</taxon>
        <taxon>Mycena</taxon>
    </lineage>
</organism>
<accession>A0AAD6S8K7</accession>
<feature type="compositionally biased region" description="Low complexity" evidence="1">
    <location>
        <begin position="49"/>
        <end position="63"/>
    </location>
</feature>
<dbReference type="Proteomes" id="UP001218188">
    <property type="component" value="Unassembled WGS sequence"/>
</dbReference>
<protein>
    <submittedName>
        <fullName evidence="2">Uncharacterized protein</fullName>
    </submittedName>
</protein>
<keyword evidence="3" id="KW-1185">Reference proteome</keyword>
<dbReference type="AlphaFoldDB" id="A0AAD6S8K7"/>
<feature type="compositionally biased region" description="Basic and acidic residues" evidence="1">
    <location>
        <begin position="69"/>
        <end position="87"/>
    </location>
</feature>
<dbReference type="EMBL" id="JARJCM010000200">
    <property type="protein sequence ID" value="KAJ7022874.1"/>
    <property type="molecule type" value="Genomic_DNA"/>
</dbReference>
<feature type="region of interest" description="Disordered" evidence="1">
    <location>
        <begin position="43"/>
        <end position="112"/>
    </location>
</feature>
<feature type="compositionally biased region" description="Basic and acidic residues" evidence="1">
    <location>
        <begin position="1"/>
        <end position="10"/>
    </location>
</feature>
<reference evidence="2" key="1">
    <citation type="submission" date="2023-03" db="EMBL/GenBank/DDBJ databases">
        <title>Massive genome expansion in bonnet fungi (Mycena s.s.) driven by repeated elements and novel gene families across ecological guilds.</title>
        <authorList>
            <consortium name="Lawrence Berkeley National Laboratory"/>
            <person name="Harder C.B."/>
            <person name="Miyauchi S."/>
            <person name="Viragh M."/>
            <person name="Kuo A."/>
            <person name="Thoen E."/>
            <person name="Andreopoulos B."/>
            <person name="Lu D."/>
            <person name="Skrede I."/>
            <person name="Drula E."/>
            <person name="Henrissat B."/>
            <person name="Morin E."/>
            <person name="Kohler A."/>
            <person name="Barry K."/>
            <person name="LaButti K."/>
            <person name="Morin E."/>
            <person name="Salamov A."/>
            <person name="Lipzen A."/>
            <person name="Mereny Z."/>
            <person name="Hegedus B."/>
            <person name="Baldrian P."/>
            <person name="Stursova M."/>
            <person name="Weitz H."/>
            <person name="Taylor A."/>
            <person name="Grigoriev I.V."/>
            <person name="Nagy L.G."/>
            <person name="Martin F."/>
            <person name="Kauserud H."/>
        </authorList>
    </citation>
    <scope>NUCLEOTIDE SEQUENCE</scope>
    <source>
        <strain evidence="2">CBHHK200</strain>
    </source>
</reference>
<name>A0AAD6S8K7_9AGAR</name>
<evidence type="ECO:0000256" key="1">
    <source>
        <dbReference type="SAM" id="MobiDB-lite"/>
    </source>
</evidence>
<sequence>MTEPAFKEPPEPAFRARRTSSLGVYVYPRTPFPYVFPPSFNVPTVTLPSSSSSAKDAGAGAKDTGVMDGKSKDAAATEDSASKDPAGKDAASSKDSASVSVNSPTTANPVSLPLLATTTAPADQAQADVDPNLLAPDSRVTLVCPPCVPPLSVFAAFVSAFAPRC</sequence>
<proteinExistence type="predicted"/>
<feature type="region of interest" description="Disordered" evidence="1">
    <location>
        <begin position="1"/>
        <end position="20"/>
    </location>
</feature>
<evidence type="ECO:0000313" key="2">
    <source>
        <dbReference type="EMBL" id="KAJ7022874.1"/>
    </source>
</evidence>
<gene>
    <name evidence="2" type="ORF">C8F04DRAFT_229516</name>
</gene>
<comment type="caution">
    <text evidence="2">The sequence shown here is derived from an EMBL/GenBank/DDBJ whole genome shotgun (WGS) entry which is preliminary data.</text>
</comment>
<evidence type="ECO:0000313" key="3">
    <source>
        <dbReference type="Proteomes" id="UP001218188"/>
    </source>
</evidence>